<accession>A0A0K1LKU4</accession>
<dbReference type="Gene3D" id="2.130.10.10">
    <property type="entry name" value="YVTN repeat-like/Quinoprotein amine dehydrogenase"/>
    <property type="match status" value="1"/>
</dbReference>
<name>A0A0K1LKU4_9CAUD</name>
<dbReference type="EMBL" id="KR935213">
    <property type="protein sequence ID" value="AKU43044.1"/>
    <property type="molecule type" value="Genomic_DNA"/>
</dbReference>
<dbReference type="KEGG" id="vg:26796460"/>
<reference evidence="1 2" key="1">
    <citation type="journal article" date="2016" name="Genome Announc.">
        <title>Complete Genome Sequences of Five Bacteriophages That Infect Rhodobacter capsulatus.</title>
        <authorList>
            <person name="Bollivar D.W."/>
            <person name="Bernardoni B."/>
            <person name="Bockman M.R."/>
            <person name="Miller B.M."/>
            <person name="Russell D.A."/>
            <person name="Delesalle V.A."/>
            <person name="Krukonis G.P."/>
            <person name="Hatfull G.F."/>
            <person name="Cross M.R."/>
            <person name="Szewczyk M.M."/>
            <person name="Eppurath A."/>
        </authorList>
    </citation>
    <scope>NUCLEOTIDE SEQUENCE [LARGE SCALE GENOMIC DNA]</scope>
</reference>
<proteinExistence type="predicted"/>
<dbReference type="SUPFAM" id="SSF82171">
    <property type="entry name" value="DPP6 N-terminal domain-like"/>
    <property type="match status" value="1"/>
</dbReference>
<dbReference type="GeneID" id="26796460"/>
<evidence type="ECO:0000313" key="1">
    <source>
        <dbReference type="EMBL" id="AKU43044.1"/>
    </source>
</evidence>
<keyword evidence="2" id="KW-1185">Reference proteome</keyword>
<organism evidence="1 2">
    <name type="scientific">Rhodobacter phage RcTitan</name>
    <dbReference type="NCBI Taxonomy" id="1662330"/>
    <lineage>
        <taxon>Viruses</taxon>
        <taxon>Duplodnaviria</taxon>
        <taxon>Heunggongvirae</taxon>
        <taxon>Uroviricota</taxon>
        <taxon>Caudoviricetes</taxon>
        <taxon>Titanvirus</taxon>
        <taxon>Titanvirus rctitan</taxon>
    </lineage>
</organism>
<protein>
    <submittedName>
        <fullName evidence="1">Uncharacterized protein</fullName>
    </submittedName>
</protein>
<sequence length="403" mass="41941">MKLKCIAGTALHAGVESASQFGPVLLDFVAGQQSAIKYSNDYGTISDLRGNGALITQNADFFIFGINGGARILDLATNEFVTPWGTVPASSVLAIAQRKTDGLIAVATTGAPYLLLYTYPDFTYVPGPAAINPPPSACNAVSFSDDGTKLCVGHSSLPGLMVYDTTTWANLLPTLGTTPTSTTGLAGAAISPDGTKVAICGSNTGNRNRVWDLATGTLIYSQTSTNTSFVLFTPDNSQVIWQPDGFSGFLRYTFATSTASTFSISGVVGAGTVSIGRNIAMTDDGLMMVQTRGVTVLYDYTNAVLLSQVPNENNVSTPKAALHPGTQRRKLAGTVTDAATDPAERTIEAFDLASGRFLGSGVSDPVTGEFEFTVYSSALCYAVAAGEGSEQSRIISGITPALP</sequence>
<dbReference type="RefSeq" id="YP_009225692.1">
    <property type="nucleotide sequence ID" value="NC_029097.1"/>
</dbReference>
<dbReference type="Proteomes" id="UP000203710">
    <property type="component" value="Segment"/>
</dbReference>
<dbReference type="InterPro" id="IPR015943">
    <property type="entry name" value="WD40/YVTN_repeat-like_dom_sf"/>
</dbReference>
<evidence type="ECO:0000313" key="2">
    <source>
        <dbReference type="Proteomes" id="UP000203710"/>
    </source>
</evidence>
<dbReference type="OrthoDB" id="29884at10239"/>
<gene>
    <name evidence="1" type="ORF">RCTITAN_27</name>
</gene>